<gene>
    <name evidence="1" type="ORF">AWN73_10240</name>
</gene>
<protein>
    <submittedName>
        <fullName evidence="1">Uncharacterized protein</fullName>
    </submittedName>
</protein>
<name>A0A2S7FCW4_CLOBU</name>
<sequence length="110" mass="12990">MKYVNALKVAKEHGLYLKLVTAVRNFDSYNSFYNIYDEFEEPCRRIAVITKNKTIEEVYDNENDKGLFESKIIEGNLWIEEYSLLTNPEKIDLSQLEVPETLIKNFLDEM</sequence>
<comment type="caution">
    <text evidence="1">The sequence shown here is derived from an EMBL/GenBank/DDBJ whole genome shotgun (WGS) entry which is preliminary data.</text>
</comment>
<organism evidence="1 2">
    <name type="scientific">Clostridium butyricum</name>
    <dbReference type="NCBI Taxonomy" id="1492"/>
    <lineage>
        <taxon>Bacteria</taxon>
        <taxon>Bacillati</taxon>
        <taxon>Bacillota</taxon>
        <taxon>Clostridia</taxon>
        <taxon>Eubacteriales</taxon>
        <taxon>Clostridiaceae</taxon>
        <taxon>Clostridium</taxon>
    </lineage>
</organism>
<reference evidence="1 2" key="1">
    <citation type="submission" date="2016-01" db="EMBL/GenBank/DDBJ databases">
        <title>Characterization of the Clostridium difficile lineages that are prevalent in Hong Kong and China.</title>
        <authorList>
            <person name="Kwok J.S.-L."/>
            <person name="Lam W.-Y."/>
            <person name="Ip M."/>
            <person name="Chan T.-F."/>
            <person name="Hawkey P.M."/>
            <person name="Tsui S.K.-W."/>
        </authorList>
    </citation>
    <scope>NUCLEOTIDE SEQUENCE [LARGE SCALE GENOMIC DNA]</scope>
    <source>
        <strain evidence="1 2">300064</strain>
    </source>
</reference>
<dbReference type="AlphaFoldDB" id="A0A2S7FCW4"/>
<proteinExistence type="predicted"/>
<dbReference type="Proteomes" id="UP000238081">
    <property type="component" value="Unassembled WGS sequence"/>
</dbReference>
<accession>A0A2S7FCW4</accession>
<evidence type="ECO:0000313" key="1">
    <source>
        <dbReference type="EMBL" id="PPV16241.1"/>
    </source>
</evidence>
<dbReference type="RefSeq" id="WP_027636670.1">
    <property type="nucleotide sequence ID" value="NZ_CAVLFH010000001.1"/>
</dbReference>
<evidence type="ECO:0000313" key="2">
    <source>
        <dbReference type="Proteomes" id="UP000238081"/>
    </source>
</evidence>
<dbReference type="EMBL" id="LRDH01000088">
    <property type="protein sequence ID" value="PPV16241.1"/>
    <property type="molecule type" value="Genomic_DNA"/>
</dbReference>